<comment type="catalytic activity">
    <reaction evidence="5 6">
        <text>alpha-D-glucose 1-phosphate + UTP + H(+) = UDP-alpha-D-glucose + diphosphate</text>
        <dbReference type="Rhea" id="RHEA:19889"/>
        <dbReference type="ChEBI" id="CHEBI:15378"/>
        <dbReference type="ChEBI" id="CHEBI:33019"/>
        <dbReference type="ChEBI" id="CHEBI:46398"/>
        <dbReference type="ChEBI" id="CHEBI:58601"/>
        <dbReference type="ChEBI" id="CHEBI:58885"/>
        <dbReference type="EC" id="2.7.7.9"/>
    </reaction>
</comment>
<dbReference type="AlphaFoldDB" id="A0A1G2MHZ8"/>
<comment type="similarity">
    <text evidence="1 6">Belongs to the UDPGP type 2 family.</text>
</comment>
<organism evidence="8 9">
    <name type="scientific">Candidatus Taylorbacteria bacterium RIFCSPHIGHO2_02_49_25</name>
    <dbReference type="NCBI Taxonomy" id="1802305"/>
    <lineage>
        <taxon>Bacteria</taxon>
        <taxon>Candidatus Tayloriibacteriota</taxon>
    </lineage>
</organism>
<accession>A0A1G2MHZ8</accession>
<evidence type="ECO:0000256" key="3">
    <source>
        <dbReference type="ARBA" id="ARBA00022679"/>
    </source>
</evidence>
<keyword evidence="3 6" id="KW-0808">Transferase</keyword>
<dbReference type="InterPro" id="IPR029044">
    <property type="entry name" value="Nucleotide-diphossugar_trans"/>
</dbReference>
<evidence type="ECO:0000313" key="8">
    <source>
        <dbReference type="EMBL" id="OHA23550.1"/>
    </source>
</evidence>
<evidence type="ECO:0000256" key="1">
    <source>
        <dbReference type="ARBA" id="ARBA00006890"/>
    </source>
</evidence>
<proteinExistence type="inferred from homology"/>
<dbReference type="Pfam" id="PF00483">
    <property type="entry name" value="NTP_transferase"/>
    <property type="match status" value="1"/>
</dbReference>
<dbReference type="PANTHER" id="PTHR43197:SF1">
    <property type="entry name" value="UTP--GLUCOSE-1-PHOSPHATE URIDYLYLTRANSFERASE"/>
    <property type="match status" value="1"/>
</dbReference>
<evidence type="ECO:0000256" key="4">
    <source>
        <dbReference type="ARBA" id="ARBA00022695"/>
    </source>
</evidence>
<gene>
    <name evidence="8" type="ORF">A2W52_03575</name>
</gene>
<dbReference type="NCBIfam" id="TIGR01099">
    <property type="entry name" value="galU"/>
    <property type="match status" value="1"/>
</dbReference>
<evidence type="ECO:0000259" key="7">
    <source>
        <dbReference type="Pfam" id="PF00483"/>
    </source>
</evidence>
<dbReference type="EC" id="2.7.7.9" evidence="2 6"/>
<feature type="domain" description="Nucleotidyl transferase" evidence="7">
    <location>
        <begin position="6"/>
        <end position="265"/>
    </location>
</feature>
<protein>
    <recommendedName>
        <fullName evidence="2 6">UTP--glucose-1-phosphate uridylyltransferase</fullName>
        <ecNumber evidence="2 6">2.7.7.9</ecNumber>
    </recommendedName>
    <alternativeName>
        <fullName evidence="6">UDP-glucose pyrophosphorylase</fullName>
    </alternativeName>
</protein>
<sequence length="287" mass="31523">MQRITKAIIPVAGLGTRFLPATKAEPKEMLPIVDKPVVQYLVEEAVASGITDIIFITGRDKRTIEDHFDVAPGLERTLEEKGKTEAAKLVRDISNLARFAYVRQKYPRGDGDALLTAAHLIGDEPVAVLFGDDLILSKTPALKQLISVYKKYGGPIVALAEVPPEVVPTKGIVKGEKVDARVVRIRETIEKPKLKDAPSNLAVVGKYIITPDVMRMLAKVKAGSDGELRLAHALDAVARKGDVYGVKLEGEWLDCGSKFGFLKATVRFGLEHPETRKEFKEFLRTLS</sequence>
<dbReference type="Gene3D" id="3.90.550.10">
    <property type="entry name" value="Spore Coat Polysaccharide Biosynthesis Protein SpsA, Chain A"/>
    <property type="match status" value="1"/>
</dbReference>
<evidence type="ECO:0000313" key="9">
    <source>
        <dbReference type="Proteomes" id="UP000176493"/>
    </source>
</evidence>
<dbReference type="Proteomes" id="UP000176493">
    <property type="component" value="Unassembled WGS sequence"/>
</dbReference>
<dbReference type="PANTHER" id="PTHR43197">
    <property type="entry name" value="UTP--GLUCOSE-1-PHOSPHATE URIDYLYLTRANSFERASE"/>
    <property type="match status" value="1"/>
</dbReference>
<dbReference type="SUPFAM" id="SSF53448">
    <property type="entry name" value="Nucleotide-diphospho-sugar transferases"/>
    <property type="match status" value="1"/>
</dbReference>
<evidence type="ECO:0000256" key="2">
    <source>
        <dbReference type="ARBA" id="ARBA00012415"/>
    </source>
</evidence>
<reference evidence="8 9" key="1">
    <citation type="journal article" date="2016" name="Nat. Commun.">
        <title>Thousands of microbial genomes shed light on interconnected biogeochemical processes in an aquifer system.</title>
        <authorList>
            <person name="Anantharaman K."/>
            <person name="Brown C.T."/>
            <person name="Hug L.A."/>
            <person name="Sharon I."/>
            <person name="Castelle C.J."/>
            <person name="Probst A.J."/>
            <person name="Thomas B.C."/>
            <person name="Singh A."/>
            <person name="Wilkins M.J."/>
            <person name="Karaoz U."/>
            <person name="Brodie E.L."/>
            <person name="Williams K.H."/>
            <person name="Hubbard S.S."/>
            <person name="Banfield J.F."/>
        </authorList>
    </citation>
    <scope>NUCLEOTIDE SEQUENCE [LARGE SCALE GENOMIC DNA]</scope>
</reference>
<evidence type="ECO:0000256" key="5">
    <source>
        <dbReference type="ARBA" id="ARBA00048128"/>
    </source>
</evidence>
<comment type="caution">
    <text evidence="8">The sequence shown here is derived from an EMBL/GenBank/DDBJ whole genome shotgun (WGS) entry which is preliminary data.</text>
</comment>
<dbReference type="GO" id="GO:0006011">
    <property type="term" value="P:UDP-alpha-D-glucose metabolic process"/>
    <property type="evidence" value="ECO:0007669"/>
    <property type="project" value="InterPro"/>
</dbReference>
<evidence type="ECO:0000256" key="6">
    <source>
        <dbReference type="RuleBase" id="RU361259"/>
    </source>
</evidence>
<name>A0A1G2MHZ8_9BACT</name>
<dbReference type="EMBL" id="MHRJ01000003">
    <property type="protein sequence ID" value="OHA23550.1"/>
    <property type="molecule type" value="Genomic_DNA"/>
</dbReference>
<dbReference type="CDD" id="cd02541">
    <property type="entry name" value="UGPase_prokaryotic"/>
    <property type="match status" value="1"/>
</dbReference>
<dbReference type="InterPro" id="IPR005835">
    <property type="entry name" value="NTP_transferase_dom"/>
</dbReference>
<dbReference type="GO" id="GO:0003983">
    <property type="term" value="F:UTP:glucose-1-phosphate uridylyltransferase activity"/>
    <property type="evidence" value="ECO:0007669"/>
    <property type="project" value="UniProtKB-EC"/>
</dbReference>
<dbReference type="InterPro" id="IPR005771">
    <property type="entry name" value="GalU_uridylyltTrfase_bac/arc"/>
</dbReference>
<keyword evidence="4 6" id="KW-0548">Nucleotidyltransferase</keyword>